<sequence length="94" mass="10520">MNIQHVDDGKHGAFKLLDGDVLAGEMAYTWAGDEMLIIDHTDVSDQFRGKGVGRQLLDGLVEFVRQRHVKVIPLCPFAKSVFDKDSSIHDVLKK</sequence>
<comment type="caution">
    <text evidence="2">The sequence shown here is derived from an EMBL/GenBank/DDBJ whole genome shotgun (WGS) entry which is preliminary data.</text>
</comment>
<dbReference type="GO" id="GO:0016740">
    <property type="term" value="F:transferase activity"/>
    <property type="evidence" value="ECO:0007669"/>
    <property type="project" value="UniProtKB-KW"/>
</dbReference>
<dbReference type="EMBL" id="SGIM01000004">
    <property type="protein sequence ID" value="RZF53633.1"/>
    <property type="molecule type" value="Genomic_DNA"/>
</dbReference>
<dbReference type="PANTHER" id="PTHR31435:SF10">
    <property type="entry name" value="BSR4717 PROTEIN"/>
    <property type="match status" value="1"/>
</dbReference>
<reference evidence="2 3" key="1">
    <citation type="submission" date="2019-02" db="EMBL/GenBank/DDBJ databases">
        <title>The draft genome of Acinetobacter halotolerans strain JCM 31009.</title>
        <authorList>
            <person name="Qin J."/>
            <person name="Feng Y."/>
            <person name="Nemec A."/>
            <person name="Zong Z."/>
        </authorList>
    </citation>
    <scope>NUCLEOTIDE SEQUENCE [LARGE SCALE GENOMIC DNA]</scope>
    <source>
        <strain evidence="2 3">JCM 31009</strain>
    </source>
</reference>
<dbReference type="InterPro" id="IPR031165">
    <property type="entry name" value="GNAT_YJDJ"/>
</dbReference>
<name>A0A4V2DB17_9GAMM</name>
<dbReference type="AlphaFoldDB" id="A0A4V2DB17"/>
<proteinExistence type="predicted"/>
<dbReference type="InterPro" id="IPR016181">
    <property type="entry name" value="Acyl_CoA_acyltransferase"/>
</dbReference>
<evidence type="ECO:0000313" key="3">
    <source>
        <dbReference type="Proteomes" id="UP000292110"/>
    </source>
</evidence>
<organism evidence="2 3">
    <name type="scientific">Acinetobacter halotolerans</name>
    <dbReference type="NCBI Taxonomy" id="1752076"/>
    <lineage>
        <taxon>Bacteria</taxon>
        <taxon>Pseudomonadati</taxon>
        <taxon>Pseudomonadota</taxon>
        <taxon>Gammaproteobacteria</taxon>
        <taxon>Moraxellales</taxon>
        <taxon>Moraxellaceae</taxon>
        <taxon>Acinetobacter</taxon>
    </lineage>
</organism>
<evidence type="ECO:0000313" key="2">
    <source>
        <dbReference type="EMBL" id="RZF53633.1"/>
    </source>
</evidence>
<accession>A0A4V2DB17</accession>
<gene>
    <name evidence="2" type="ORF">EXE30_06570</name>
</gene>
<dbReference type="InterPro" id="IPR045057">
    <property type="entry name" value="Gcn5-rel_NAT"/>
</dbReference>
<evidence type="ECO:0000259" key="1">
    <source>
        <dbReference type="PROSITE" id="PS51729"/>
    </source>
</evidence>
<feature type="domain" description="N-acetyltransferase" evidence="1">
    <location>
        <begin position="6"/>
        <end position="93"/>
    </location>
</feature>
<dbReference type="SUPFAM" id="SSF55729">
    <property type="entry name" value="Acyl-CoA N-acyltransferases (Nat)"/>
    <property type="match status" value="1"/>
</dbReference>
<dbReference type="Gene3D" id="3.40.630.30">
    <property type="match status" value="1"/>
</dbReference>
<dbReference type="PANTHER" id="PTHR31435">
    <property type="entry name" value="PROTEIN NATD1"/>
    <property type="match status" value="1"/>
</dbReference>
<dbReference type="PROSITE" id="PS51729">
    <property type="entry name" value="GNAT_YJDJ"/>
    <property type="match status" value="1"/>
</dbReference>
<dbReference type="Pfam" id="PF14542">
    <property type="entry name" value="Acetyltransf_CG"/>
    <property type="match status" value="1"/>
</dbReference>
<keyword evidence="3" id="KW-1185">Reference proteome</keyword>
<dbReference type="RefSeq" id="WP_130161707.1">
    <property type="nucleotide sequence ID" value="NZ_SGIM01000004.1"/>
</dbReference>
<keyword evidence="2" id="KW-0808">Transferase</keyword>
<dbReference type="CDD" id="cd04301">
    <property type="entry name" value="NAT_SF"/>
    <property type="match status" value="1"/>
</dbReference>
<protein>
    <submittedName>
        <fullName evidence="2">N-acetyltransferase</fullName>
    </submittedName>
</protein>
<dbReference type="Proteomes" id="UP000292110">
    <property type="component" value="Unassembled WGS sequence"/>
</dbReference>